<evidence type="ECO:0000259" key="2">
    <source>
        <dbReference type="Pfam" id="PF16405"/>
    </source>
</evidence>
<keyword evidence="1" id="KW-0732">Signal</keyword>
<comment type="caution">
    <text evidence="3">The sequence shown here is derived from an EMBL/GenBank/DDBJ whole genome shotgun (WGS) entry which is preliminary data.</text>
</comment>
<name>A0A4R0Q2H9_9SPHI</name>
<gene>
    <name evidence="3" type="ORF">EZ456_03955</name>
</gene>
<evidence type="ECO:0000256" key="1">
    <source>
        <dbReference type="SAM" id="SignalP"/>
    </source>
</evidence>
<dbReference type="AlphaFoldDB" id="A0A4R0Q2H9"/>
<dbReference type="Pfam" id="PF16389">
    <property type="entry name" value="DUF4998"/>
    <property type="match status" value="1"/>
</dbReference>
<dbReference type="RefSeq" id="WP_131527516.1">
    <property type="nucleotide sequence ID" value="NZ_SJSO01000003.1"/>
</dbReference>
<reference evidence="3 4" key="1">
    <citation type="submission" date="2019-02" db="EMBL/GenBank/DDBJ databases">
        <title>Pedobacter sp. RP-3-21 sp. nov., isolated from Arctic soil.</title>
        <authorList>
            <person name="Dahal R.H."/>
        </authorList>
    </citation>
    <scope>NUCLEOTIDE SEQUENCE [LARGE SCALE GENOMIC DNA]</scope>
    <source>
        <strain evidence="3 4">RP-3-21</strain>
    </source>
</reference>
<dbReference type="Proteomes" id="UP000293925">
    <property type="component" value="Unassembled WGS sequence"/>
</dbReference>
<evidence type="ECO:0000313" key="4">
    <source>
        <dbReference type="Proteomes" id="UP000293925"/>
    </source>
</evidence>
<feature type="chain" id="PRO_5020907499" evidence="1">
    <location>
        <begin position="23"/>
        <end position="403"/>
    </location>
</feature>
<evidence type="ECO:0000313" key="3">
    <source>
        <dbReference type="EMBL" id="TCD28553.1"/>
    </source>
</evidence>
<dbReference type="OrthoDB" id="1043438at2"/>
<feature type="signal peptide" evidence="1">
    <location>
        <begin position="1"/>
        <end position="22"/>
    </location>
</feature>
<dbReference type="Pfam" id="PF16405">
    <property type="entry name" value="DUF5013"/>
    <property type="match status" value="1"/>
</dbReference>
<protein>
    <submittedName>
        <fullName evidence="3">DUF5013 domain-containing protein</fullName>
    </submittedName>
</protein>
<dbReference type="PROSITE" id="PS51257">
    <property type="entry name" value="PROKAR_LIPOPROTEIN"/>
    <property type="match status" value="1"/>
</dbReference>
<dbReference type="EMBL" id="SJSO01000003">
    <property type="protein sequence ID" value="TCD28553.1"/>
    <property type="molecule type" value="Genomic_DNA"/>
</dbReference>
<proteinExistence type="predicted"/>
<sequence>MRLEIKNIQLFILFACCLIISACTKMDAYKDFGAGKEVLYTGRPDSVIAFSGNSRVKISWLRASDPKVVKTRIFWNNRKDSVEVPLPAVAAKRLNTIVNLTEGNYNFELFNYDASGNRSVVSRCAGSSYGDVFQRSLFGRTLDNFYAKQFNLPNNAALSWASSDAKSVGVEVVYKNTVGVNRRVTSSAKSSVTYLPDYDLSSPVTYRTMFLPDSAAIDTFFTAAVVKSPGVLLPGQIHLKNSGYPFKAAKTVGRWGTLADWMANDAVKNHDGPVGGLDNLNTSTENYLSYEFWGTPAIVNGKVYQTGTLAPGAYRLVVTISNINNNLEDSYLSITKGTELPDVENINSSLVKLKLTNNQMNNKDFTLSFTLTQQETITLGLVCTMKTVNESSLRIRKFMFFKD</sequence>
<keyword evidence="4" id="KW-1185">Reference proteome</keyword>
<feature type="domain" description="DUF5013" evidence="2">
    <location>
        <begin position="240"/>
        <end position="380"/>
    </location>
</feature>
<accession>A0A4R0Q2H9</accession>
<dbReference type="InterPro" id="IPR032181">
    <property type="entry name" value="DUF5013"/>
</dbReference>
<organism evidence="3 4">
    <name type="scientific">Pedobacter psychrodurus</name>
    <dbReference type="NCBI Taxonomy" id="2530456"/>
    <lineage>
        <taxon>Bacteria</taxon>
        <taxon>Pseudomonadati</taxon>
        <taxon>Bacteroidota</taxon>
        <taxon>Sphingobacteriia</taxon>
        <taxon>Sphingobacteriales</taxon>
        <taxon>Sphingobacteriaceae</taxon>
        <taxon>Pedobacter</taxon>
    </lineage>
</organism>